<dbReference type="Pfam" id="PF13279">
    <property type="entry name" value="4HBT_2"/>
    <property type="match status" value="1"/>
</dbReference>
<evidence type="ECO:0000256" key="1">
    <source>
        <dbReference type="ARBA" id="ARBA00005953"/>
    </source>
</evidence>
<proteinExistence type="inferred from homology"/>
<comment type="similarity">
    <text evidence="1">Belongs to the 4-hydroxybenzoyl-CoA thioesterase family.</text>
</comment>
<sequence>MTTQKLRFCDTDQLGHVNNAVYAVMYEAGRAEMMQEAGLLAIDGGFGVVIARLELDFLREMNWPGEVRIETALHRIGTKSLHVRQRLLIEGELVSRAASVLAVIDTTTRRAVPITESWRAVLGQWLVPEA</sequence>
<dbReference type="AlphaFoldDB" id="A0AA41YQ79"/>
<reference evidence="3" key="2">
    <citation type="submission" date="2022-10" db="EMBL/GenBank/DDBJ databases">
        <authorList>
            <person name="Trinh H.N."/>
        </authorList>
    </citation>
    <scope>NUCLEOTIDE SEQUENCE</scope>
    <source>
        <strain evidence="3">RN2-1</strain>
    </source>
</reference>
<dbReference type="InterPro" id="IPR050563">
    <property type="entry name" value="4-hydroxybenzoyl-CoA_TE"/>
</dbReference>
<protein>
    <submittedName>
        <fullName evidence="3">Acyl-CoA thioesterase</fullName>
    </submittedName>
</protein>
<dbReference type="PANTHER" id="PTHR31793">
    <property type="entry name" value="4-HYDROXYBENZOYL-COA THIOESTERASE FAMILY MEMBER"/>
    <property type="match status" value="1"/>
</dbReference>
<name>A0AA41YQ79_9PROT</name>
<dbReference type="EMBL" id="JAPDNT010000003">
    <property type="protein sequence ID" value="MCW3474460.1"/>
    <property type="molecule type" value="Genomic_DNA"/>
</dbReference>
<organism evidence="3 4">
    <name type="scientific">Limobrevibacterium gyesilva</name>
    <dbReference type="NCBI Taxonomy" id="2991712"/>
    <lineage>
        <taxon>Bacteria</taxon>
        <taxon>Pseudomonadati</taxon>
        <taxon>Pseudomonadota</taxon>
        <taxon>Alphaproteobacteria</taxon>
        <taxon>Acetobacterales</taxon>
        <taxon>Acetobacteraceae</taxon>
        <taxon>Limobrevibacterium</taxon>
    </lineage>
</organism>
<dbReference type="RefSeq" id="WP_264713094.1">
    <property type="nucleotide sequence ID" value="NZ_JAPDNT010000003.1"/>
</dbReference>
<evidence type="ECO:0000313" key="3">
    <source>
        <dbReference type="EMBL" id="MCW3474460.1"/>
    </source>
</evidence>
<dbReference type="CDD" id="cd00586">
    <property type="entry name" value="4HBT"/>
    <property type="match status" value="1"/>
</dbReference>
<reference evidence="3" key="1">
    <citation type="submission" date="2022-09" db="EMBL/GenBank/DDBJ databases">
        <title>Rhodovastum sp. nov. RN2-1 isolated from soil in Seongnam, South Korea.</title>
        <authorList>
            <person name="Le N.T."/>
        </authorList>
    </citation>
    <scope>NUCLEOTIDE SEQUENCE</scope>
    <source>
        <strain evidence="3">RN2-1</strain>
    </source>
</reference>
<comment type="caution">
    <text evidence="3">The sequence shown here is derived from an EMBL/GenBank/DDBJ whole genome shotgun (WGS) entry which is preliminary data.</text>
</comment>
<dbReference type="Proteomes" id="UP001165679">
    <property type="component" value="Unassembled WGS sequence"/>
</dbReference>
<keyword evidence="2" id="KW-0378">Hydrolase</keyword>
<dbReference type="SUPFAM" id="SSF54637">
    <property type="entry name" value="Thioesterase/thiol ester dehydrase-isomerase"/>
    <property type="match status" value="1"/>
</dbReference>
<keyword evidence="4" id="KW-1185">Reference proteome</keyword>
<dbReference type="InterPro" id="IPR029069">
    <property type="entry name" value="HotDog_dom_sf"/>
</dbReference>
<dbReference type="GO" id="GO:0047617">
    <property type="term" value="F:fatty acyl-CoA hydrolase activity"/>
    <property type="evidence" value="ECO:0007669"/>
    <property type="project" value="TreeGrafter"/>
</dbReference>
<dbReference type="Gene3D" id="3.10.129.10">
    <property type="entry name" value="Hotdog Thioesterase"/>
    <property type="match status" value="1"/>
</dbReference>
<accession>A0AA41YQ79</accession>
<dbReference type="PANTHER" id="PTHR31793:SF27">
    <property type="entry name" value="NOVEL THIOESTERASE SUPERFAMILY DOMAIN AND SAPOSIN A-TYPE DOMAIN CONTAINING PROTEIN (0610012H03RIK)"/>
    <property type="match status" value="1"/>
</dbReference>
<gene>
    <name evidence="3" type="ORF">OL599_07675</name>
</gene>
<evidence type="ECO:0000256" key="2">
    <source>
        <dbReference type="ARBA" id="ARBA00022801"/>
    </source>
</evidence>
<evidence type="ECO:0000313" key="4">
    <source>
        <dbReference type="Proteomes" id="UP001165679"/>
    </source>
</evidence>